<dbReference type="EMBL" id="JACHMV010000001">
    <property type="protein sequence ID" value="MBB4772406.1"/>
    <property type="molecule type" value="Genomic_DNA"/>
</dbReference>
<dbReference type="GO" id="GO:0016020">
    <property type="term" value="C:membrane"/>
    <property type="evidence" value="ECO:0007669"/>
    <property type="project" value="TreeGrafter"/>
</dbReference>
<dbReference type="GO" id="GO:0016747">
    <property type="term" value="F:acyltransferase activity, transferring groups other than amino-acyl groups"/>
    <property type="evidence" value="ECO:0007669"/>
    <property type="project" value="InterPro"/>
</dbReference>
<dbReference type="PANTHER" id="PTHR23028">
    <property type="entry name" value="ACETYLTRANSFERASE"/>
    <property type="match status" value="1"/>
</dbReference>
<evidence type="ECO:0000256" key="2">
    <source>
        <dbReference type="SAM" id="Phobius"/>
    </source>
</evidence>
<evidence type="ECO:0000259" key="3">
    <source>
        <dbReference type="Pfam" id="PF01757"/>
    </source>
</evidence>
<dbReference type="GO" id="GO:0009103">
    <property type="term" value="P:lipopolysaccharide biosynthetic process"/>
    <property type="evidence" value="ECO:0007669"/>
    <property type="project" value="TreeGrafter"/>
</dbReference>
<sequence length="443" mass="49140">MMLSLNGGRALAAFLVFGGHFLAMQFATPVGAAEIYAPDQEGRAASDTFLYESFTAFVPVPINYFFILSGFVLAYIYKPGQSTLSFYVKRIGKVYPVYFVVTAAAFLLWGWLGDMWTDWKIVLAHTFLLQGWTPHQDVLMGLNPAMWTLSNEIFLYLLFPGLMMMLMHFTKRGLQIMAGACVVLSFLLPYLASKTFTVKHETMQAPLEGFDNAFIYWFTLMFPPIRLFQFVLGMCLALLMLRGMKHIPSVPVAFVIFAVGLTLTNLFLPIEARDLSGMMIPIAILILAMAKADQEGKWSPFRTRPLVFLGGISYSFYAVHILFILFTMVLVPRTDGAWDYPRIWLADLGVISDPTVGLPGWANFLLFAAYFAVITLTAWLLAKFVEQPISNIARKYAKRIPDPPESPLAARRPVVAANGAGDPALVPAGEPNGASPDKAAPLV</sequence>
<feature type="domain" description="Acyltransferase 3" evidence="3">
    <location>
        <begin position="4"/>
        <end position="382"/>
    </location>
</feature>
<keyword evidence="2" id="KW-1133">Transmembrane helix</keyword>
<accession>A0A7W7I8E1</accession>
<feature type="transmembrane region" description="Helical" evidence="2">
    <location>
        <begin position="56"/>
        <end position="75"/>
    </location>
</feature>
<feature type="transmembrane region" description="Helical" evidence="2">
    <location>
        <begin position="153"/>
        <end position="169"/>
    </location>
</feature>
<evidence type="ECO:0000313" key="4">
    <source>
        <dbReference type="EMBL" id="MBB4772406.1"/>
    </source>
</evidence>
<dbReference type="Proteomes" id="UP000549343">
    <property type="component" value="Unassembled WGS sequence"/>
</dbReference>
<feature type="transmembrane region" description="Helical" evidence="2">
    <location>
        <begin position="176"/>
        <end position="193"/>
    </location>
</feature>
<dbReference type="AlphaFoldDB" id="A0A7W7I8E1"/>
<feature type="transmembrane region" description="Helical" evidence="2">
    <location>
        <begin position="276"/>
        <end position="294"/>
    </location>
</feature>
<dbReference type="RefSeq" id="WP_184879820.1">
    <property type="nucleotide sequence ID" value="NZ_BAAAHD010000002.1"/>
</dbReference>
<organism evidence="4 5">
    <name type="scientific">Actinomadura livida</name>
    <dbReference type="NCBI Taxonomy" id="79909"/>
    <lineage>
        <taxon>Bacteria</taxon>
        <taxon>Bacillati</taxon>
        <taxon>Actinomycetota</taxon>
        <taxon>Actinomycetes</taxon>
        <taxon>Streptosporangiales</taxon>
        <taxon>Thermomonosporaceae</taxon>
        <taxon>Actinomadura</taxon>
    </lineage>
</organism>
<proteinExistence type="predicted"/>
<dbReference type="InterPro" id="IPR002656">
    <property type="entry name" value="Acyl_transf_3_dom"/>
</dbReference>
<reference evidence="4 5" key="1">
    <citation type="submission" date="2020-08" db="EMBL/GenBank/DDBJ databases">
        <title>Sequencing the genomes of 1000 actinobacteria strains.</title>
        <authorList>
            <person name="Klenk H.-P."/>
        </authorList>
    </citation>
    <scope>NUCLEOTIDE SEQUENCE [LARGE SCALE GENOMIC DNA]</scope>
    <source>
        <strain evidence="4 5">DSM 44772</strain>
    </source>
</reference>
<dbReference type="Pfam" id="PF01757">
    <property type="entry name" value="Acyl_transf_3"/>
    <property type="match status" value="1"/>
</dbReference>
<evidence type="ECO:0000313" key="5">
    <source>
        <dbReference type="Proteomes" id="UP000549343"/>
    </source>
</evidence>
<feature type="transmembrane region" description="Helical" evidence="2">
    <location>
        <begin position="364"/>
        <end position="385"/>
    </location>
</feature>
<dbReference type="PANTHER" id="PTHR23028:SF53">
    <property type="entry name" value="ACYL_TRANSF_3 DOMAIN-CONTAINING PROTEIN"/>
    <property type="match status" value="1"/>
</dbReference>
<feature type="region of interest" description="Disordered" evidence="1">
    <location>
        <begin position="420"/>
        <end position="443"/>
    </location>
</feature>
<feature type="transmembrane region" description="Helical" evidence="2">
    <location>
        <begin position="306"/>
        <end position="331"/>
    </location>
</feature>
<feature type="transmembrane region" description="Helical" evidence="2">
    <location>
        <begin position="252"/>
        <end position="270"/>
    </location>
</feature>
<gene>
    <name evidence="4" type="ORF">F4557_000824</name>
</gene>
<feature type="transmembrane region" description="Helical" evidence="2">
    <location>
        <begin position="95"/>
        <end position="112"/>
    </location>
</feature>
<comment type="caution">
    <text evidence="4">The sequence shown here is derived from an EMBL/GenBank/DDBJ whole genome shotgun (WGS) entry which is preliminary data.</text>
</comment>
<dbReference type="InterPro" id="IPR050879">
    <property type="entry name" value="Acyltransferase_3"/>
</dbReference>
<evidence type="ECO:0000256" key="1">
    <source>
        <dbReference type="SAM" id="MobiDB-lite"/>
    </source>
</evidence>
<keyword evidence="2" id="KW-0812">Transmembrane</keyword>
<keyword evidence="2" id="KW-0472">Membrane</keyword>
<protein>
    <submittedName>
        <fullName evidence="4">Peptidoglycan/LPS O-acetylase OafA/YrhL</fullName>
    </submittedName>
</protein>
<name>A0A7W7I8E1_9ACTN</name>
<feature type="transmembrane region" description="Helical" evidence="2">
    <location>
        <begin position="213"/>
        <end position="240"/>
    </location>
</feature>